<feature type="transmembrane region" description="Helical" evidence="8">
    <location>
        <begin position="6"/>
        <end position="24"/>
    </location>
</feature>
<evidence type="ECO:0000256" key="7">
    <source>
        <dbReference type="ARBA" id="ARBA00023136"/>
    </source>
</evidence>
<accession>A0A2J8QYR0</accession>
<dbReference type="GO" id="GO:0016020">
    <property type="term" value="C:membrane"/>
    <property type="evidence" value="ECO:0007669"/>
    <property type="project" value="UniProtKB-SubCell"/>
</dbReference>
<evidence type="ECO:0000256" key="6">
    <source>
        <dbReference type="ARBA" id="ARBA00022989"/>
    </source>
</evidence>
<keyword evidence="5" id="KW-0249">Electron transport</keyword>
<sequence>YRPQHIFFGATIFLLSVGTALLGLKEALLFNLGFSLPLTPAGASIARLSPRVSWPTCWACCWSASVGRCSTS</sequence>
<dbReference type="Pfam" id="PF03188">
    <property type="entry name" value="Cytochrom_B561"/>
    <property type="match status" value="1"/>
</dbReference>
<dbReference type="AlphaFoldDB" id="A0A2J8QYR0"/>
<protein>
    <submittedName>
        <fullName evidence="10">CYB561 isoform 21</fullName>
    </submittedName>
</protein>
<evidence type="ECO:0000256" key="8">
    <source>
        <dbReference type="SAM" id="Phobius"/>
    </source>
</evidence>
<keyword evidence="6 8" id="KW-1133">Transmembrane helix</keyword>
<reference evidence="10" key="1">
    <citation type="submission" date="2017-12" db="EMBL/GenBank/DDBJ databases">
        <title>High-resolution comparative analysis of great ape genomes.</title>
        <authorList>
            <person name="Pollen A."/>
            <person name="Hastie A."/>
            <person name="Hormozdiari F."/>
            <person name="Dougherty M."/>
            <person name="Liu R."/>
            <person name="Chaisson M."/>
            <person name="Hoppe E."/>
            <person name="Hill C."/>
            <person name="Pang A."/>
            <person name="Hillier L."/>
            <person name="Baker C."/>
            <person name="Armstrong J."/>
            <person name="Shendure J."/>
            <person name="Paten B."/>
            <person name="Wilson R."/>
            <person name="Chao H."/>
            <person name="Schneider V."/>
            <person name="Ventura M."/>
            <person name="Kronenberg Z."/>
            <person name="Murali S."/>
            <person name="Gordon D."/>
            <person name="Cantsilieris S."/>
            <person name="Munson K."/>
            <person name="Nelson B."/>
            <person name="Raja A."/>
            <person name="Underwood J."/>
            <person name="Diekhans M."/>
            <person name="Fiddes I."/>
            <person name="Haussler D."/>
            <person name="Eichler E."/>
        </authorList>
    </citation>
    <scope>NUCLEOTIDE SEQUENCE [LARGE SCALE GENOMIC DNA]</scope>
    <source>
        <strain evidence="10">Yerkes chimp pedigree #C0471</strain>
    </source>
</reference>
<proteinExistence type="predicted"/>
<evidence type="ECO:0000313" key="10">
    <source>
        <dbReference type="EMBL" id="PNJ01406.1"/>
    </source>
</evidence>
<evidence type="ECO:0000256" key="5">
    <source>
        <dbReference type="ARBA" id="ARBA00022982"/>
    </source>
</evidence>
<comment type="subcellular location">
    <subcellularLocation>
        <location evidence="2">Membrane</location>
    </subcellularLocation>
</comment>
<name>A0A2J8QYR0_PANTR</name>
<dbReference type="InterPro" id="IPR006593">
    <property type="entry name" value="Cyt_b561/ferric_Rdtase_TM"/>
</dbReference>
<evidence type="ECO:0000259" key="9">
    <source>
        <dbReference type="Pfam" id="PF03188"/>
    </source>
</evidence>
<dbReference type="EMBL" id="NBAG03000001">
    <property type="protein sequence ID" value="PNJ01406.1"/>
    <property type="molecule type" value="Genomic_DNA"/>
</dbReference>
<comment type="caution">
    <text evidence="10">The sequence shown here is derived from an EMBL/GenBank/DDBJ whole genome shotgun (WGS) entry which is preliminary data.</text>
</comment>
<feature type="domain" description="Cytochrome b561" evidence="9">
    <location>
        <begin position="1"/>
        <end position="30"/>
    </location>
</feature>
<gene>
    <name evidence="10" type="ORF">CK820_G0011631</name>
</gene>
<evidence type="ECO:0000256" key="3">
    <source>
        <dbReference type="ARBA" id="ARBA00022448"/>
    </source>
</evidence>
<evidence type="ECO:0000256" key="4">
    <source>
        <dbReference type="ARBA" id="ARBA00022692"/>
    </source>
</evidence>
<evidence type="ECO:0000256" key="1">
    <source>
        <dbReference type="ARBA" id="ARBA00001970"/>
    </source>
</evidence>
<evidence type="ECO:0000256" key="2">
    <source>
        <dbReference type="ARBA" id="ARBA00004370"/>
    </source>
</evidence>
<comment type="cofactor">
    <cofactor evidence="1">
        <name>heme b</name>
        <dbReference type="ChEBI" id="CHEBI:60344"/>
    </cofactor>
</comment>
<keyword evidence="4 8" id="KW-0812">Transmembrane</keyword>
<organism evidence="10">
    <name type="scientific">Pan troglodytes</name>
    <name type="common">Chimpanzee</name>
    <dbReference type="NCBI Taxonomy" id="9598"/>
    <lineage>
        <taxon>Eukaryota</taxon>
        <taxon>Metazoa</taxon>
        <taxon>Chordata</taxon>
        <taxon>Craniata</taxon>
        <taxon>Vertebrata</taxon>
        <taxon>Euteleostomi</taxon>
        <taxon>Mammalia</taxon>
        <taxon>Eutheria</taxon>
        <taxon>Euarchontoglires</taxon>
        <taxon>Primates</taxon>
        <taxon>Haplorrhini</taxon>
        <taxon>Catarrhini</taxon>
        <taxon>Hominidae</taxon>
        <taxon>Pan</taxon>
    </lineage>
</organism>
<feature type="non-terminal residue" evidence="10">
    <location>
        <position position="1"/>
    </location>
</feature>
<keyword evidence="7 8" id="KW-0472">Membrane</keyword>
<keyword evidence="3" id="KW-0813">Transport</keyword>